<feature type="domain" description="Alpha/beta hydrolase fold-3" evidence="2">
    <location>
        <begin position="81"/>
        <end position="302"/>
    </location>
</feature>
<proteinExistence type="inferred from homology"/>
<dbReference type="InterPro" id="IPR050466">
    <property type="entry name" value="Carboxylest/Gibb_receptor"/>
</dbReference>
<comment type="caution">
    <text evidence="3">The sequence shown here is derived from an EMBL/GenBank/DDBJ whole genome shotgun (WGS) entry which is preliminary data.</text>
</comment>
<dbReference type="SUPFAM" id="SSF53474">
    <property type="entry name" value="alpha/beta-Hydrolases"/>
    <property type="match status" value="1"/>
</dbReference>
<dbReference type="EMBL" id="JACXVP010000012">
    <property type="protein sequence ID" value="KAG5573245.1"/>
    <property type="molecule type" value="Genomic_DNA"/>
</dbReference>
<evidence type="ECO:0000313" key="3">
    <source>
        <dbReference type="EMBL" id="KAG5573245.1"/>
    </source>
</evidence>
<dbReference type="PANTHER" id="PTHR23024">
    <property type="entry name" value="ARYLACETAMIDE DEACETYLASE"/>
    <property type="match status" value="1"/>
</dbReference>
<dbReference type="PANTHER" id="PTHR23024:SF502">
    <property type="entry name" value="PEPPER ESTERASE"/>
    <property type="match status" value="1"/>
</dbReference>
<dbReference type="InterPro" id="IPR029058">
    <property type="entry name" value="AB_hydrolase_fold"/>
</dbReference>
<dbReference type="Proteomes" id="UP000824120">
    <property type="component" value="Chromosome 12"/>
</dbReference>
<comment type="similarity">
    <text evidence="1">Belongs to the 'GDXG' lipolytic enzyme family.</text>
</comment>
<accession>A0A9J5WCK1</accession>
<dbReference type="OrthoDB" id="408631at2759"/>
<dbReference type="Gene3D" id="3.40.50.1820">
    <property type="entry name" value="alpha/beta hydrolase"/>
    <property type="match status" value="1"/>
</dbReference>
<dbReference type="AlphaFoldDB" id="A0A9J5WCK1"/>
<dbReference type="InterPro" id="IPR013094">
    <property type="entry name" value="AB_hydrolase_3"/>
</dbReference>
<sequence length="327" mass="36989">MSSQKFVRPIFDNPFFNIEELPNDTIKRKPEPLIPANSDPNDTSSVISKDVDLDINKKTWLRIYVPRRIIANHDDDKLPVIFYYHGGGFVFFHANSYGWDLFCQGLAEKLGAMVIALEYRLAPENRLPAAYDDAIDGLNWIKSTQDEWIRNYSDLSNVYLFGSSSGGNMAYHAGLRVASLSYNELEPVKIKGLILHQPYFSGKNRTESEEKLKDDQLLPLHAIDKMFDLSLPKGTLDHDHEYSNPFLNGGSKHLDDMVTRGWGILVTGVSEDPLVDGVRNFANFVEEKGIKTFKLFGDGYHVVELFEPSMAAVLFDATRDFISATKN</sequence>
<gene>
    <name evidence="3" type="ORF">H5410_063011</name>
</gene>
<dbReference type="Pfam" id="PF07859">
    <property type="entry name" value="Abhydrolase_3"/>
    <property type="match status" value="1"/>
</dbReference>
<organism evidence="3 4">
    <name type="scientific">Solanum commersonii</name>
    <name type="common">Commerson's wild potato</name>
    <name type="synonym">Commerson's nightshade</name>
    <dbReference type="NCBI Taxonomy" id="4109"/>
    <lineage>
        <taxon>Eukaryota</taxon>
        <taxon>Viridiplantae</taxon>
        <taxon>Streptophyta</taxon>
        <taxon>Embryophyta</taxon>
        <taxon>Tracheophyta</taxon>
        <taxon>Spermatophyta</taxon>
        <taxon>Magnoliopsida</taxon>
        <taxon>eudicotyledons</taxon>
        <taxon>Gunneridae</taxon>
        <taxon>Pentapetalae</taxon>
        <taxon>asterids</taxon>
        <taxon>lamiids</taxon>
        <taxon>Solanales</taxon>
        <taxon>Solanaceae</taxon>
        <taxon>Solanoideae</taxon>
        <taxon>Solaneae</taxon>
        <taxon>Solanum</taxon>
    </lineage>
</organism>
<name>A0A9J5WCK1_SOLCO</name>
<evidence type="ECO:0000313" key="4">
    <source>
        <dbReference type="Proteomes" id="UP000824120"/>
    </source>
</evidence>
<evidence type="ECO:0000256" key="1">
    <source>
        <dbReference type="ARBA" id="ARBA00010515"/>
    </source>
</evidence>
<reference evidence="3 4" key="1">
    <citation type="submission" date="2020-09" db="EMBL/GenBank/DDBJ databases">
        <title>De no assembly of potato wild relative species, Solanum commersonii.</title>
        <authorList>
            <person name="Cho K."/>
        </authorList>
    </citation>
    <scope>NUCLEOTIDE SEQUENCE [LARGE SCALE GENOMIC DNA]</scope>
    <source>
        <strain evidence="3">LZ3.2</strain>
        <tissue evidence="3">Leaf</tissue>
    </source>
</reference>
<keyword evidence="4" id="KW-1185">Reference proteome</keyword>
<evidence type="ECO:0000259" key="2">
    <source>
        <dbReference type="Pfam" id="PF07859"/>
    </source>
</evidence>
<protein>
    <recommendedName>
        <fullName evidence="2">Alpha/beta hydrolase fold-3 domain-containing protein</fullName>
    </recommendedName>
</protein>
<dbReference type="GO" id="GO:0016787">
    <property type="term" value="F:hydrolase activity"/>
    <property type="evidence" value="ECO:0007669"/>
    <property type="project" value="InterPro"/>
</dbReference>